<gene>
    <name evidence="2" type="ORF">A0U91_15890</name>
</gene>
<feature type="domain" description="ATP-grasp" evidence="1">
    <location>
        <begin position="113"/>
        <end position="248"/>
    </location>
</feature>
<organism evidence="2 3">
    <name type="scientific">Acetobacter persici</name>
    <dbReference type="NCBI Taxonomy" id="1076596"/>
    <lineage>
        <taxon>Bacteria</taxon>
        <taxon>Pseudomonadati</taxon>
        <taxon>Pseudomonadota</taxon>
        <taxon>Alphaproteobacteria</taxon>
        <taxon>Acetobacterales</taxon>
        <taxon>Acetobacteraceae</taxon>
        <taxon>Acetobacter</taxon>
    </lineage>
</organism>
<sequence>MDFVVLWQGCVAKSPETNFVAICLDEVPVESTGFQDLLPTLRKMRLIFHVSLQMRRKLENIGLHPEISDSPYQFDFSFLMQAMASVGLPHLLLNQSAIFLPAGSITSHPSVPERFFIRPNSGMKSFPGQVINKNEFSLFQNTYRPDKAEMCAIAPTVSFHSETRCFVMPGARNPLLGLSPYQHDDTPDPSAHPITVSEAFEAISAISSYQFWPDGIVVDLCRSEGRIRVVEVNSISTSGVYQCLDIDKSIAKQLATRNLNLITG</sequence>
<dbReference type="EMBL" id="CP014688">
    <property type="protein sequence ID" value="AQT06491.1"/>
    <property type="molecule type" value="Genomic_DNA"/>
</dbReference>
<dbReference type="Proteomes" id="UP000189055">
    <property type="component" value="Plasmid pAC1084_1"/>
</dbReference>
<proteinExistence type="predicted"/>
<dbReference type="KEGG" id="aper:A0U91_15890"/>
<evidence type="ECO:0000313" key="3">
    <source>
        <dbReference type="Proteomes" id="UP000189055"/>
    </source>
</evidence>
<accession>A0A1U9LJ89</accession>
<dbReference type="InterPro" id="IPR025643">
    <property type="entry name" value="R2K_3"/>
</dbReference>
<evidence type="ECO:0000259" key="1">
    <source>
        <dbReference type="Pfam" id="PF14243"/>
    </source>
</evidence>
<dbReference type="Pfam" id="PF14243">
    <property type="entry name" value="R2K_3"/>
    <property type="match status" value="1"/>
</dbReference>
<keyword evidence="2" id="KW-0614">Plasmid</keyword>
<dbReference type="RefSeq" id="WP_077932117.1">
    <property type="nucleotide sequence ID" value="NZ_CP014688.1"/>
</dbReference>
<name>A0A1U9LJ89_9PROT</name>
<protein>
    <recommendedName>
        <fullName evidence="1">ATP-grasp domain-containing protein</fullName>
    </recommendedName>
</protein>
<evidence type="ECO:0000313" key="2">
    <source>
        <dbReference type="EMBL" id="AQT06491.1"/>
    </source>
</evidence>
<geneLocation type="plasmid" evidence="3">
    <name>pac1084_1</name>
</geneLocation>
<dbReference type="AlphaFoldDB" id="A0A1U9LJ89"/>
<reference evidence="2 3" key="1">
    <citation type="submission" date="2016-03" db="EMBL/GenBank/DDBJ databases">
        <title>Acetic acid bacteria sequencing.</title>
        <authorList>
            <person name="Brandt J."/>
            <person name="Jakob F."/>
            <person name="Vogel R.F."/>
        </authorList>
    </citation>
    <scope>NUCLEOTIDE SEQUENCE [LARGE SCALE GENOMIC DNA]</scope>
    <source>
        <strain evidence="2 3">TMW2.1084</strain>
        <plasmid evidence="3">pac1084_1</plasmid>
    </source>
</reference>